<dbReference type="InterPro" id="IPR008778">
    <property type="entry name" value="Pirin_C_dom"/>
</dbReference>
<dbReference type="PANTHER" id="PTHR13903:SF8">
    <property type="entry name" value="PIRIN"/>
    <property type="match status" value="1"/>
</dbReference>
<feature type="binding site" evidence="2">
    <location>
        <position position="62"/>
    </location>
    <ligand>
        <name>Fe cation</name>
        <dbReference type="ChEBI" id="CHEBI:24875"/>
    </ligand>
</feature>
<dbReference type="EMBL" id="QBKT01000002">
    <property type="protein sequence ID" value="PTX62826.1"/>
    <property type="molecule type" value="Genomic_DNA"/>
</dbReference>
<feature type="domain" description="Pirin C-terminal" evidence="5">
    <location>
        <begin position="181"/>
        <end position="282"/>
    </location>
</feature>
<organism evidence="6 7">
    <name type="scientific">Kordia periserrulae</name>
    <dbReference type="NCBI Taxonomy" id="701523"/>
    <lineage>
        <taxon>Bacteria</taxon>
        <taxon>Pseudomonadati</taxon>
        <taxon>Bacteroidota</taxon>
        <taxon>Flavobacteriia</taxon>
        <taxon>Flavobacteriales</taxon>
        <taxon>Flavobacteriaceae</taxon>
        <taxon>Kordia</taxon>
    </lineage>
</organism>
<comment type="cofactor">
    <cofactor evidence="2">
        <name>Fe cation</name>
        <dbReference type="ChEBI" id="CHEBI:24875"/>
    </cofactor>
    <text evidence="2">Binds 1 Fe cation per subunit.</text>
</comment>
<protein>
    <recommendedName>
        <fullName evidence="8">Pirin family protein</fullName>
    </recommendedName>
</protein>
<evidence type="ECO:0000256" key="3">
    <source>
        <dbReference type="RuleBase" id="RU003457"/>
    </source>
</evidence>
<dbReference type="PANTHER" id="PTHR13903">
    <property type="entry name" value="PIRIN-RELATED"/>
    <property type="match status" value="1"/>
</dbReference>
<evidence type="ECO:0000259" key="4">
    <source>
        <dbReference type="Pfam" id="PF02678"/>
    </source>
</evidence>
<dbReference type="CDD" id="cd02247">
    <property type="entry name" value="cupin_pirin_C"/>
    <property type="match status" value="1"/>
</dbReference>
<comment type="similarity">
    <text evidence="1 3">Belongs to the pirin family.</text>
</comment>
<evidence type="ECO:0000313" key="6">
    <source>
        <dbReference type="EMBL" id="PTX62826.1"/>
    </source>
</evidence>
<gene>
    <name evidence="6" type="ORF">C8N46_102226</name>
</gene>
<feature type="binding site" evidence="2">
    <location>
        <position position="104"/>
    </location>
    <ligand>
        <name>Fe cation</name>
        <dbReference type="ChEBI" id="CHEBI:24875"/>
    </ligand>
</feature>
<dbReference type="InterPro" id="IPR014710">
    <property type="entry name" value="RmlC-like_jellyroll"/>
</dbReference>
<dbReference type="CDD" id="cd02909">
    <property type="entry name" value="cupin_pirin_N"/>
    <property type="match status" value="1"/>
</dbReference>
<keyword evidence="2" id="KW-0408">Iron</keyword>
<keyword evidence="2" id="KW-0479">Metal-binding</keyword>
<dbReference type="PIRSF" id="PIRSF006232">
    <property type="entry name" value="Pirin"/>
    <property type="match status" value="1"/>
</dbReference>
<feature type="domain" description="Pirin N-terminal" evidence="4">
    <location>
        <begin position="26"/>
        <end position="123"/>
    </location>
</feature>
<accession>A0A2T6C3C8</accession>
<dbReference type="InterPro" id="IPR012093">
    <property type="entry name" value="Pirin"/>
</dbReference>
<dbReference type="Pfam" id="PF02678">
    <property type="entry name" value="Pirin"/>
    <property type="match status" value="1"/>
</dbReference>
<feature type="binding site" evidence="2">
    <location>
        <position position="106"/>
    </location>
    <ligand>
        <name>Fe cation</name>
        <dbReference type="ChEBI" id="CHEBI:24875"/>
    </ligand>
</feature>
<evidence type="ECO:0000259" key="5">
    <source>
        <dbReference type="Pfam" id="PF05726"/>
    </source>
</evidence>
<dbReference type="GO" id="GO:0046872">
    <property type="term" value="F:metal ion binding"/>
    <property type="evidence" value="ECO:0007669"/>
    <property type="project" value="UniProtKB-KW"/>
</dbReference>
<evidence type="ECO:0000256" key="2">
    <source>
        <dbReference type="PIRSR" id="PIRSR006232-1"/>
    </source>
</evidence>
<keyword evidence="7" id="KW-1185">Reference proteome</keyword>
<dbReference type="RefSeq" id="WP_108113805.1">
    <property type="nucleotide sequence ID" value="NZ_QBKT01000002.1"/>
</dbReference>
<dbReference type="Gene3D" id="2.60.120.10">
    <property type="entry name" value="Jelly Rolls"/>
    <property type="match status" value="2"/>
</dbReference>
<name>A0A2T6C3C8_9FLAO</name>
<dbReference type="AlphaFoldDB" id="A0A2T6C3C8"/>
<comment type="caution">
    <text evidence="6">The sequence shown here is derived from an EMBL/GenBank/DDBJ whole genome shotgun (WGS) entry which is preliminary data.</text>
</comment>
<dbReference type="InterPro" id="IPR003829">
    <property type="entry name" value="Pirin_N_dom"/>
</dbReference>
<feature type="binding site" evidence="2">
    <location>
        <position position="60"/>
    </location>
    <ligand>
        <name>Fe cation</name>
        <dbReference type="ChEBI" id="CHEBI:24875"/>
    </ligand>
</feature>
<evidence type="ECO:0000313" key="7">
    <source>
        <dbReference type="Proteomes" id="UP000244090"/>
    </source>
</evidence>
<dbReference type="InterPro" id="IPR011051">
    <property type="entry name" value="RmlC_Cupin_sf"/>
</dbReference>
<evidence type="ECO:0008006" key="8">
    <source>
        <dbReference type="Google" id="ProtNLM"/>
    </source>
</evidence>
<dbReference type="OrthoDB" id="321327at2"/>
<proteinExistence type="inferred from homology"/>
<dbReference type="Proteomes" id="UP000244090">
    <property type="component" value="Unassembled WGS sequence"/>
</dbReference>
<dbReference type="SUPFAM" id="SSF51182">
    <property type="entry name" value="RmlC-like cupins"/>
    <property type="match status" value="1"/>
</dbReference>
<evidence type="ECO:0000256" key="1">
    <source>
        <dbReference type="ARBA" id="ARBA00008416"/>
    </source>
</evidence>
<dbReference type="Pfam" id="PF05726">
    <property type="entry name" value="Pirin_C"/>
    <property type="match status" value="1"/>
</dbReference>
<reference evidence="6 7" key="1">
    <citation type="submission" date="2018-04" db="EMBL/GenBank/DDBJ databases">
        <title>Genomic Encyclopedia of Archaeal and Bacterial Type Strains, Phase II (KMG-II): from individual species to whole genera.</title>
        <authorList>
            <person name="Goeker M."/>
        </authorList>
    </citation>
    <scope>NUCLEOTIDE SEQUENCE [LARGE SCALE GENOMIC DNA]</scope>
    <source>
        <strain evidence="6 7">DSM 25731</strain>
    </source>
</reference>
<sequence length="285" mass="31509">MKTLKSIAYKGKSDFVNMGGNLIRQPLPTQTLDQVDPFLLLHHYKYDVGPYSPGLSLSPHPHRGFEPVTFLIKGEQLHRDSLGNEGSLSAGDVQWMTAGSGIVHDEGPTKDFVGTMEGIQLWVNLPSKFKMATPKYQDIKSENIPTITVENGKGSIKVVAGELNGQKGAASTFTEVNAFIVKLEVEDATTIDIPKHHETLVYLLEGETQINEEQTLKLGQIQLLTFHKDGDAITLEANKNSTLLVLSGEPIQEKVASWGPYVMNTQTEIMEAMRDYQQGKMGHLY</sequence>